<feature type="binding site" evidence="12">
    <location>
        <position position="80"/>
    </location>
    <ligand>
        <name>Zn(2+)</name>
        <dbReference type="ChEBI" id="CHEBI:29105"/>
    </ligand>
</feature>
<comment type="similarity">
    <text evidence="12">Belongs to the LpxC family.</text>
</comment>
<dbReference type="Gene3D" id="3.30.1700.10">
    <property type="entry name" value="lpxc deacetylase, domain 2"/>
    <property type="match status" value="1"/>
</dbReference>
<dbReference type="HAMAP" id="MF_00388">
    <property type="entry name" value="LpxC"/>
    <property type="match status" value="1"/>
</dbReference>
<comment type="caution">
    <text evidence="13">The sequence shown here is derived from an EMBL/GenBank/DDBJ whole genome shotgun (WGS) entry which is preliminary data.</text>
</comment>
<dbReference type="PANTHER" id="PTHR33694">
    <property type="entry name" value="UDP-3-O-ACYL-N-ACETYLGLUCOSAMINE DEACETYLASE 1, MITOCHONDRIAL-RELATED"/>
    <property type="match status" value="1"/>
</dbReference>
<comment type="cofactor">
    <cofactor evidence="1 12">
        <name>Zn(2+)</name>
        <dbReference type="ChEBI" id="CHEBI:29105"/>
    </cofactor>
</comment>
<comment type="catalytic activity">
    <reaction evidence="11 12">
        <text>a UDP-3-O-[(3R)-3-hydroxyacyl]-N-acetyl-alpha-D-glucosamine + H2O = a UDP-3-O-[(3R)-3-hydroxyacyl]-alpha-D-glucosamine + acetate</text>
        <dbReference type="Rhea" id="RHEA:67816"/>
        <dbReference type="ChEBI" id="CHEBI:15377"/>
        <dbReference type="ChEBI" id="CHEBI:30089"/>
        <dbReference type="ChEBI" id="CHEBI:137740"/>
        <dbReference type="ChEBI" id="CHEBI:173225"/>
        <dbReference type="EC" id="3.5.1.108"/>
    </reaction>
</comment>
<evidence type="ECO:0000256" key="3">
    <source>
        <dbReference type="ARBA" id="ARBA00005002"/>
    </source>
</evidence>
<dbReference type="EC" id="3.5.1.108" evidence="4 12"/>
<dbReference type="GO" id="GO:0009245">
    <property type="term" value="P:lipid A biosynthetic process"/>
    <property type="evidence" value="ECO:0007669"/>
    <property type="project" value="UniProtKB-UniRule"/>
</dbReference>
<organism evidence="13 14">
    <name type="scientific">Candidatus Methylomirabilis limnetica</name>
    <dbReference type="NCBI Taxonomy" id="2033718"/>
    <lineage>
        <taxon>Bacteria</taxon>
        <taxon>Candidatus Methylomirabilota</taxon>
        <taxon>Candidatus Methylomirabilia</taxon>
        <taxon>Candidatus Methylomirabilales</taxon>
        <taxon>Candidatus Methylomirabilaceae</taxon>
        <taxon>Candidatus Methylomirabilis</taxon>
    </lineage>
</organism>
<keyword evidence="8 12" id="KW-0378">Hydrolase</keyword>
<keyword evidence="9 12" id="KW-0862">Zinc</keyword>
<dbReference type="AlphaFoldDB" id="A0A2T4TVR1"/>
<dbReference type="InterPro" id="IPR011334">
    <property type="entry name" value="UDP-acyl_GlcNac_deAcase_C"/>
</dbReference>
<evidence type="ECO:0000256" key="7">
    <source>
        <dbReference type="ARBA" id="ARBA00022723"/>
    </source>
</evidence>
<evidence type="ECO:0000256" key="8">
    <source>
        <dbReference type="ARBA" id="ARBA00022801"/>
    </source>
</evidence>
<dbReference type="NCBIfam" id="TIGR00325">
    <property type="entry name" value="lpxC"/>
    <property type="match status" value="1"/>
</dbReference>
<dbReference type="UniPathway" id="UPA00359">
    <property type="reaction ID" value="UER00478"/>
</dbReference>
<dbReference type="InterPro" id="IPR015870">
    <property type="entry name" value="UDP-acyl_N-AcGlcN_deAcase_N"/>
</dbReference>
<dbReference type="Proteomes" id="UP000241436">
    <property type="component" value="Unassembled WGS sequence"/>
</dbReference>
<dbReference type="EMBL" id="NVQC01000028">
    <property type="protein sequence ID" value="PTL35207.1"/>
    <property type="molecule type" value="Genomic_DNA"/>
</dbReference>
<keyword evidence="6 12" id="KW-0441">Lipid A biosynthesis</keyword>
<reference evidence="14" key="2">
    <citation type="journal article" date="2018" name="Environ. Microbiol.">
        <title>Bloom of a denitrifying methanotroph, 'Candidatus Methylomirabilis limnetica', in a deep stratified lake.</title>
        <authorList>
            <person name="Graf J.S."/>
            <person name="Mayr M.J."/>
            <person name="Marchant H.K."/>
            <person name="Tienken D."/>
            <person name="Hach P.F."/>
            <person name="Brand A."/>
            <person name="Schubert C.J."/>
            <person name="Kuypers M.M."/>
            <person name="Milucka J."/>
        </authorList>
    </citation>
    <scope>NUCLEOTIDE SEQUENCE [LARGE SCALE GENOMIC DNA]</scope>
    <source>
        <strain evidence="14">Zug</strain>
    </source>
</reference>
<evidence type="ECO:0000256" key="12">
    <source>
        <dbReference type="HAMAP-Rule" id="MF_00388"/>
    </source>
</evidence>
<dbReference type="GO" id="GO:0046872">
    <property type="term" value="F:metal ion binding"/>
    <property type="evidence" value="ECO:0007669"/>
    <property type="project" value="UniProtKB-KW"/>
</dbReference>
<protein>
    <recommendedName>
        <fullName evidence="4 12">UDP-3-O-acyl-N-acetylglucosamine deacetylase</fullName>
        <shortName evidence="12">UDP-3-O-acyl-GlcNAc deacetylase</shortName>
        <ecNumber evidence="4 12">3.5.1.108</ecNumber>
    </recommendedName>
    <alternativeName>
        <fullName evidence="12">UDP-3-O-[R-3-hydroxymyristoyl]-N-acetylglucosamine deacetylase</fullName>
    </alternativeName>
</protein>
<evidence type="ECO:0000256" key="9">
    <source>
        <dbReference type="ARBA" id="ARBA00022833"/>
    </source>
</evidence>
<comment type="pathway">
    <text evidence="3 12">Glycolipid biosynthesis; lipid IV(A) biosynthesis; lipid IV(A) from (3R)-3-hydroxytetradecanoyl-[acyl-carrier-protein] and UDP-N-acetyl-alpha-D-glucosamine: step 2/6.</text>
</comment>
<name>A0A2T4TVR1_9BACT</name>
<evidence type="ECO:0000256" key="6">
    <source>
        <dbReference type="ARBA" id="ARBA00022556"/>
    </source>
</evidence>
<dbReference type="GO" id="GO:0016020">
    <property type="term" value="C:membrane"/>
    <property type="evidence" value="ECO:0007669"/>
    <property type="project" value="GOC"/>
</dbReference>
<evidence type="ECO:0000313" key="13">
    <source>
        <dbReference type="EMBL" id="PTL35207.1"/>
    </source>
</evidence>
<evidence type="ECO:0000256" key="2">
    <source>
        <dbReference type="ARBA" id="ARBA00002923"/>
    </source>
</evidence>
<keyword evidence="10 12" id="KW-0443">Lipid metabolism</keyword>
<dbReference type="PANTHER" id="PTHR33694:SF1">
    <property type="entry name" value="UDP-3-O-ACYL-N-ACETYLGLUCOSAMINE DEACETYLASE 1, MITOCHONDRIAL-RELATED"/>
    <property type="match status" value="1"/>
</dbReference>
<dbReference type="Pfam" id="PF03331">
    <property type="entry name" value="LpxC"/>
    <property type="match status" value="1"/>
</dbReference>
<dbReference type="InterPro" id="IPR020568">
    <property type="entry name" value="Ribosomal_Su5_D2-typ_SF"/>
</dbReference>
<evidence type="ECO:0000256" key="5">
    <source>
        <dbReference type="ARBA" id="ARBA00022516"/>
    </source>
</evidence>
<proteinExistence type="inferred from homology"/>
<dbReference type="GO" id="GO:0103117">
    <property type="term" value="F:UDP-3-O-acyl-N-acetylglucosamine deacetylase activity"/>
    <property type="evidence" value="ECO:0007669"/>
    <property type="project" value="UniProtKB-UniRule"/>
</dbReference>
<reference evidence="13 14" key="1">
    <citation type="submission" date="2017-09" db="EMBL/GenBank/DDBJ databases">
        <title>Bloom of a denitrifying methanotroph, Candidatus Methylomirabilis limnetica, in a deep stratified lake.</title>
        <authorList>
            <person name="Graf J.S."/>
            <person name="Marchant H.K."/>
            <person name="Tienken D."/>
            <person name="Hach P.F."/>
            <person name="Brand A."/>
            <person name="Schubert C.J."/>
            <person name="Kuypers M.M."/>
            <person name="Milucka J."/>
        </authorList>
    </citation>
    <scope>NUCLEOTIDE SEQUENCE [LARGE SCALE GENOMIC DNA]</scope>
    <source>
        <strain evidence="13 14">Zug</strain>
    </source>
</reference>
<dbReference type="Gene3D" id="3.30.230.20">
    <property type="entry name" value="lpxc deacetylase, domain 1"/>
    <property type="match status" value="1"/>
</dbReference>
<evidence type="ECO:0000256" key="10">
    <source>
        <dbReference type="ARBA" id="ARBA00023098"/>
    </source>
</evidence>
<feature type="binding site" evidence="12">
    <location>
        <position position="236"/>
    </location>
    <ligand>
        <name>Zn(2+)</name>
        <dbReference type="ChEBI" id="CHEBI:29105"/>
    </ligand>
</feature>
<evidence type="ECO:0000256" key="1">
    <source>
        <dbReference type="ARBA" id="ARBA00001947"/>
    </source>
</evidence>
<evidence type="ECO:0000313" key="14">
    <source>
        <dbReference type="Proteomes" id="UP000241436"/>
    </source>
</evidence>
<feature type="active site" description="Proton donor" evidence="12">
    <location>
        <position position="263"/>
    </location>
</feature>
<dbReference type="InterPro" id="IPR004463">
    <property type="entry name" value="UDP-acyl_GlcNac_deAcase"/>
</dbReference>
<accession>A0A2T4TVR1</accession>
<evidence type="ECO:0000256" key="4">
    <source>
        <dbReference type="ARBA" id="ARBA00012745"/>
    </source>
</evidence>
<keyword evidence="14" id="KW-1185">Reference proteome</keyword>
<feature type="binding site" evidence="12">
    <location>
        <position position="240"/>
    </location>
    <ligand>
        <name>Zn(2+)</name>
        <dbReference type="ChEBI" id="CHEBI:29105"/>
    </ligand>
</feature>
<comment type="function">
    <text evidence="2 12">Catalyzes the hydrolysis of UDP-3-O-myristoyl-N-acetylglucosamine to form UDP-3-O-myristoylglucosamine and acetate, the committed step in lipid A biosynthesis.</text>
</comment>
<keyword evidence="7 12" id="KW-0479">Metal-binding</keyword>
<evidence type="ECO:0000256" key="11">
    <source>
        <dbReference type="ARBA" id="ARBA00024535"/>
    </source>
</evidence>
<sequence>MIVSHQRTLQTIATCEGIGIHTGRSAKMSLRPAPANSGVVFTRIDLPHAATIEAKPAHIVDVHHATTIGKNGVKVRTIEHLMAAFAGTGLDNVLVELDGEEVPTMDGSAAPFVELIRKAGLRRQMVAKTYLKIKERLVVESGRSSIQIVPSERLQVIYTMPFDHPLLGEQSVAFDITRETFANEIASCRTYGFLKDIEELRRRNLGLGGSFENAIVIGEGGVVNGALRFRDELVRHKVLDLLGDLYLLGRPILGTVIAHGAGHHLHTRLVREIQRHLDLEHMAPARSGVIERWARPLLQPERALEVAPL</sequence>
<gene>
    <name evidence="12" type="primary">lpxC</name>
    <name evidence="13" type="ORF">CLG94_10915</name>
</gene>
<dbReference type="SUPFAM" id="SSF54211">
    <property type="entry name" value="Ribosomal protein S5 domain 2-like"/>
    <property type="match status" value="2"/>
</dbReference>
<keyword evidence="5 12" id="KW-0444">Lipid biosynthesis</keyword>